<evidence type="ECO:0000313" key="2">
    <source>
        <dbReference type="Proteomes" id="UP000464378"/>
    </source>
</evidence>
<dbReference type="AlphaFoldDB" id="A0A6C2YSK5"/>
<dbReference type="Proteomes" id="UP000464378">
    <property type="component" value="Chromosome"/>
</dbReference>
<evidence type="ECO:0000313" key="1">
    <source>
        <dbReference type="EMBL" id="VIP04361.1"/>
    </source>
</evidence>
<keyword evidence="2" id="KW-1185">Reference proteome</keyword>
<dbReference type="RefSeq" id="WP_197740758.1">
    <property type="nucleotide sequence ID" value="NZ_LR593887.1"/>
</dbReference>
<dbReference type="InParanoid" id="A0A6C2YSK5"/>
<protein>
    <submittedName>
        <fullName evidence="1">Uncharacterized protein</fullName>
    </submittedName>
</protein>
<organism evidence="1">
    <name type="scientific">Tuwongella immobilis</name>
    <dbReference type="NCBI Taxonomy" id="692036"/>
    <lineage>
        <taxon>Bacteria</taxon>
        <taxon>Pseudomonadati</taxon>
        <taxon>Planctomycetota</taxon>
        <taxon>Planctomycetia</taxon>
        <taxon>Gemmatales</taxon>
        <taxon>Gemmataceae</taxon>
        <taxon>Tuwongella</taxon>
    </lineage>
</organism>
<dbReference type="EMBL" id="LR593887">
    <property type="protein sequence ID" value="VTS06084.1"/>
    <property type="molecule type" value="Genomic_DNA"/>
</dbReference>
<proteinExistence type="predicted"/>
<dbReference type="EMBL" id="LR586016">
    <property type="protein sequence ID" value="VIP04361.1"/>
    <property type="molecule type" value="Genomic_DNA"/>
</dbReference>
<accession>A0A6C2YSK5</accession>
<reference evidence="1" key="1">
    <citation type="submission" date="2019-04" db="EMBL/GenBank/DDBJ databases">
        <authorList>
            <consortium name="Science for Life Laboratories"/>
        </authorList>
    </citation>
    <scope>NUCLEOTIDE SEQUENCE</scope>
    <source>
        <strain evidence="1">MBLW1</strain>
    </source>
</reference>
<sequence>METLLEGRCEMEYFTDLRLVFRAIGDRQRDFNWLITDLDYGWLGVHEDDEHAPFIGSGPHWRTGEELSRLVAEHDMQFVWAVLSSFPLGVSLDLDRLAVVPYADGNAGFWVDEPRIQHPLAEVEIVCWDSTSTLLLCKDRAIGESFRRYFPEAVDLAEYNKARRTRRCSRRRGTIGF</sequence>
<dbReference type="KEGG" id="tim:GMBLW1_48320"/>
<gene>
    <name evidence="1" type="ORF">GMBLW1_48320</name>
</gene>
<name>A0A6C2YSK5_9BACT</name>